<reference evidence="4" key="1">
    <citation type="submission" date="2017-02" db="EMBL/GenBank/DDBJ databases">
        <authorList>
            <person name="Varghese N."/>
            <person name="Submissions S."/>
        </authorList>
    </citation>
    <scope>NUCLEOTIDE SEQUENCE [LARGE SCALE GENOMIC DNA]</scope>
    <source>
        <strain evidence="4">ATCC 25662</strain>
    </source>
</reference>
<evidence type="ECO:0000259" key="2">
    <source>
        <dbReference type="PROSITE" id="PS00662"/>
    </source>
</evidence>
<comment type="similarity">
    <text evidence="1">Belongs to the GSP E family.</text>
</comment>
<evidence type="ECO:0000256" key="1">
    <source>
        <dbReference type="ARBA" id="ARBA00006611"/>
    </source>
</evidence>
<organism evidence="3 4">
    <name type="scientific">Anaerorhabdus furcosa</name>
    <dbReference type="NCBI Taxonomy" id="118967"/>
    <lineage>
        <taxon>Bacteria</taxon>
        <taxon>Bacillati</taxon>
        <taxon>Bacillota</taxon>
        <taxon>Erysipelotrichia</taxon>
        <taxon>Erysipelotrichales</taxon>
        <taxon>Erysipelotrichaceae</taxon>
        <taxon>Anaerorhabdus</taxon>
    </lineage>
</organism>
<dbReference type="InterPro" id="IPR001482">
    <property type="entry name" value="T2SS/T4SS_dom"/>
</dbReference>
<dbReference type="PROSITE" id="PS00662">
    <property type="entry name" value="T2SP_E"/>
    <property type="match status" value="1"/>
</dbReference>
<dbReference type="NCBIfam" id="TIGR01420">
    <property type="entry name" value="pilT_fam"/>
    <property type="match status" value="1"/>
</dbReference>
<dbReference type="EMBL" id="FUWY01000001">
    <property type="protein sequence ID" value="SJZ35230.1"/>
    <property type="molecule type" value="Genomic_DNA"/>
</dbReference>
<dbReference type="GO" id="GO:0005524">
    <property type="term" value="F:ATP binding"/>
    <property type="evidence" value="ECO:0007669"/>
    <property type="project" value="InterPro"/>
</dbReference>
<dbReference type="Proteomes" id="UP000243297">
    <property type="component" value="Unassembled WGS sequence"/>
</dbReference>
<gene>
    <name evidence="3" type="ORF">SAMN02745191_0175</name>
</gene>
<accession>A0A1T4JYH3</accession>
<feature type="domain" description="Bacterial type II secretion system protein E" evidence="2">
    <location>
        <begin position="196"/>
        <end position="210"/>
    </location>
</feature>
<dbReference type="GO" id="GO:0016887">
    <property type="term" value="F:ATP hydrolysis activity"/>
    <property type="evidence" value="ECO:0007669"/>
    <property type="project" value="InterPro"/>
</dbReference>
<keyword evidence="4" id="KW-1185">Reference proteome</keyword>
<dbReference type="InterPro" id="IPR050921">
    <property type="entry name" value="T4SS_GSP_E_ATPase"/>
</dbReference>
<proteinExistence type="inferred from homology"/>
<dbReference type="Pfam" id="PF00437">
    <property type="entry name" value="T2SSE"/>
    <property type="match status" value="1"/>
</dbReference>
<dbReference type="InterPro" id="IPR006321">
    <property type="entry name" value="PilT/PilU"/>
</dbReference>
<evidence type="ECO:0000313" key="4">
    <source>
        <dbReference type="Proteomes" id="UP000243297"/>
    </source>
</evidence>
<dbReference type="PANTHER" id="PTHR30486">
    <property type="entry name" value="TWITCHING MOTILITY PROTEIN PILT"/>
    <property type="match status" value="1"/>
</dbReference>
<dbReference type="SMART" id="SM00382">
    <property type="entry name" value="AAA"/>
    <property type="match status" value="1"/>
</dbReference>
<protein>
    <submittedName>
        <fullName evidence="3">Twitching motility protein PilT</fullName>
    </submittedName>
</protein>
<sequence>MLIQEILQKAVEKNVSDIFIIAGSPISFKINGSVTQMDTNVIRPDEARTIIDEIYSLNKNRSFDRVNEMGDDDFSFSISGLGRFRASVYFQRGSLSAVLRFVKPDLPNPAELSIPSTVIQFSKLLKGLVLVTGSAGCGKSTTLACIIDEINKTRKAHIVTIEDPIEYLHRHKQSIVSQREIGNDARDYAQALRATLRQAPDVILVGEMRDYETIKIALSAAETGHLVLSTLHTLGAAETINRIIDVFPPEQQRQIQIQLSTVLQAIVSQQLLPTVNDELIPAFEILLSSNAIRTQIRDGKTYQIDNYIATGKQDGMISMDESIYTLFKEGKISKETAITYAVNTEIMEKKIGKL</sequence>
<evidence type="ECO:0000313" key="3">
    <source>
        <dbReference type="EMBL" id="SJZ35230.1"/>
    </source>
</evidence>
<dbReference type="InterPro" id="IPR003593">
    <property type="entry name" value="AAA+_ATPase"/>
</dbReference>
<dbReference type="STRING" id="118967.SAMN02745191_0175"/>
<dbReference type="Gene3D" id="3.40.50.300">
    <property type="entry name" value="P-loop containing nucleotide triphosphate hydrolases"/>
    <property type="match status" value="1"/>
</dbReference>
<dbReference type="RefSeq" id="WP_078710639.1">
    <property type="nucleotide sequence ID" value="NZ_FUWY01000001.1"/>
</dbReference>
<dbReference type="SUPFAM" id="SSF52540">
    <property type="entry name" value="P-loop containing nucleoside triphosphate hydrolases"/>
    <property type="match status" value="1"/>
</dbReference>
<dbReference type="OrthoDB" id="9808272at2"/>
<dbReference type="AlphaFoldDB" id="A0A1T4JYH3"/>
<dbReference type="Gene3D" id="3.30.450.90">
    <property type="match status" value="1"/>
</dbReference>
<dbReference type="CDD" id="cd01131">
    <property type="entry name" value="PilT"/>
    <property type="match status" value="1"/>
</dbReference>
<name>A0A1T4JYH3_9FIRM</name>
<dbReference type="InterPro" id="IPR027417">
    <property type="entry name" value="P-loop_NTPase"/>
</dbReference>